<evidence type="ECO:0000313" key="6">
    <source>
        <dbReference type="Proteomes" id="UP000712281"/>
    </source>
</evidence>
<dbReference type="Gene3D" id="3.30.40.10">
    <property type="entry name" value="Zinc/RING finger domain, C3HC4 (zinc finger)"/>
    <property type="match status" value="2"/>
</dbReference>
<dbReference type="InterPro" id="IPR015943">
    <property type="entry name" value="WD40/YVTN_repeat-like_dom_sf"/>
</dbReference>
<dbReference type="CDD" id="cd16450">
    <property type="entry name" value="mRING-C3HGC3_RFWD3"/>
    <property type="match status" value="1"/>
</dbReference>
<dbReference type="InterPro" id="IPR011047">
    <property type="entry name" value="Quinoprotein_ADH-like_sf"/>
</dbReference>
<keyword evidence="2" id="KW-0479">Metal-binding</keyword>
<dbReference type="SUPFAM" id="SSF57850">
    <property type="entry name" value="RING/U-box"/>
    <property type="match status" value="1"/>
</dbReference>
<dbReference type="SUPFAM" id="SSF50969">
    <property type="entry name" value="YVTN repeat-like/Quinoprotein amine dehydrogenase"/>
    <property type="match status" value="1"/>
</dbReference>
<dbReference type="GO" id="GO:0016567">
    <property type="term" value="P:protein ubiquitination"/>
    <property type="evidence" value="ECO:0007669"/>
    <property type="project" value="InterPro"/>
</dbReference>
<accession>A0A8S9L0Q0</accession>
<dbReference type="GO" id="GO:0004842">
    <property type="term" value="F:ubiquitin-protein transferase activity"/>
    <property type="evidence" value="ECO:0007669"/>
    <property type="project" value="InterPro"/>
</dbReference>
<dbReference type="PANTHER" id="PTHR16047:SF13">
    <property type="entry name" value="E3 UBIQUITIN-PROTEIN LIGASE RFWD3"/>
    <property type="match status" value="1"/>
</dbReference>
<keyword evidence="2" id="KW-0863">Zinc-finger</keyword>
<evidence type="ECO:0000259" key="4">
    <source>
        <dbReference type="PROSITE" id="PS50089"/>
    </source>
</evidence>
<proteinExistence type="predicted"/>
<feature type="compositionally biased region" description="Acidic residues" evidence="3">
    <location>
        <begin position="12"/>
        <end position="46"/>
    </location>
</feature>
<dbReference type="GO" id="GO:0005634">
    <property type="term" value="C:nucleus"/>
    <property type="evidence" value="ECO:0007669"/>
    <property type="project" value="InterPro"/>
</dbReference>
<dbReference type="InterPro" id="IPR013083">
    <property type="entry name" value="Znf_RING/FYVE/PHD"/>
</dbReference>
<protein>
    <recommendedName>
        <fullName evidence="4">RING-type domain-containing protein</fullName>
    </recommendedName>
</protein>
<dbReference type="PANTHER" id="PTHR16047">
    <property type="entry name" value="RFWD3 PROTEIN"/>
    <property type="match status" value="1"/>
</dbReference>
<dbReference type="Proteomes" id="UP000712281">
    <property type="component" value="Unassembled WGS sequence"/>
</dbReference>
<dbReference type="PROSITE" id="PS50089">
    <property type="entry name" value="ZF_RING_2"/>
    <property type="match status" value="2"/>
</dbReference>
<dbReference type="SMART" id="SM00184">
    <property type="entry name" value="RING"/>
    <property type="match status" value="2"/>
</dbReference>
<evidence type="ECO:0000256" key="3">
    <source>
        <dbReference type="SAM" id="MobiDB-lite"/>
    </source>
</evidence>
<dbReference type="GO" id="GO:0008270">
    <property type="term" value="F:zinc ion binding"/>
    <property type="evidence" value="ECO:0007669"/>
    <property type="project" value="UniProtKB-KW"/>
</dbReference>
<evidence type="ECO:0000256" key="2">
    <source>
        <dbReference type="PROSITE-ProRule" id="PRU00175"/>
    </source>
</evidence>
<evidence type="ECO:0000313" key="5">
    <source>
        <dbReference type="EMBL" id="KAF2599611.1"/>
    </source>
</evidence>
<feature type="domain" description="RING-type" evidence="4">
    <location>
        <begin position="585"/>
        <end position="613"/>
    </location>
</feature>
<dbReference type="EMBL" id="QGKW02000717">
    <property type="protein sequence ID" value="KAF2599611.1"/>
    <property type="molecule type" value="Genomic_DNA"/>
</dbReference>
<evidence type="ECO:0000256" key="1">
    <source>
        <dbReference type="ARBA" id="ARBA00022574"/>
    </source>
</evidence>
<keyword evidence="2" id="KW-0862">Zinc</keyword>
<comment type="caution">
    <text evidence="5">The sequence shown here is derived from an EMBL/GenBank/DDBJ whole genome shotgun (WGS) entry which is preliminary data.</text>
</comment>
<dbReference type="InterPro" id="IPR011044">
    <property type="entry name" value="Quino_amine_DH_bsu"/>
</dbReference>
<name>A0A8S9L0Q0_BRACR</name>
<sequence>MDLKLGGSGALEFDEEDEHDYDEEEAEDTEEEEEEEEDDTEEEDEESQIRVHTSVPHAPRASQEESEEKEKQIRSAEGVCSTSGSQEEEEDAAWKPSEGEGTSCLICMEVWTNGGDHQVCCLPCGHLYGFSCIKKWLKQPRSAGKCPQCNRTCNLRDVRKIFASRIAAVDDDAHKRILFLEGKLNSIEQKSACWSSKEAQWRKREAELRSEVNKLKKKIAYMQSTTNAALRESNVASQEKYIPGKKIYQEQNGHAPSCSFMHQGERLVNGGRLFDIDGGRQIFLLARRLPGVGGTFVLSQMSLHSGEIDDIMLPPTTRAIKDLHISPHNNGLAVFGSLGKKLSVISLESHNTVLSYDLPAAPWSCSWDRSSSHLIYAGLQNGMVLVFDMRQTMGPLASFAGLTSNPVHTIHHLSANSTPSSAVCSLLSASSIGLCQWSINGSEGRPSLVSETGNPGVCISSSYCPQSDHVVASYRPRVGSSDDTVSTQPTLTQTGANTIGVDGFHVCLKRRGFRFQKLSSTHASVDTIRLPRTAIIDFGEGGRKQVFASCEESTRQLVLQDPSTFAVSQRFSLASHHPLQDVNCLPCGHLYGFSCIKKWLKQPRSAGKCPQCNRTCNLRDVRKIFASRIAAVDDDAHKRILFLESKLNSIEQKSASWSSKEAQWRKREAELRSEVNKLKKKIAYMGSTTNAALRESNVASQEKYTPGNKIYQEQNGHAPSCSFRHQGERLVNGGRLFDIDGGTQILLLARRLSGVGGTFVLSQMSLHSGEIDDIMLPPTTRAIKDLHISPHNNGLAVFGSLGKKLSVISLESHNTVLSYDLPAAPWSCSWDRNSSHHIYAGLQNGMVLVFDMRQTMGPLASFAGLTSNPVHTIHHLSANSTPSSDVCSLLSASSIGLCQWSINGSEGRPSLVSETGNPGVCISSSYCPQSDHVVASYRPRVGSSDDTVSTQPTLTQTGANTIGVDGFHACLKRRGFRFQKLSSTHASVDTIRLPRTAIIDFGEGGRKQMAQLPEGITELLHHEKLSVPLIKCRNVIVLAATNTEELEKEWECLTELTKLGGSTSSLMELYASRRLMTSLTDVEVAEPLNKLGLEFPDIYIGCYRKSRQGPIIICFKGKDNARIDSAVQALRKRFKEAFEPILIITWTLTSPRADKMRLSQNLVESPSGDHFIVHWCYELFPGERLESKTPPSSSSSYYRKKPKSFMAFCVSATEYPGLEANCVYYADYGFGFYDLSSNTLHDLTGEAVASSLYMWLAPLQ</sequence>
<dbReference type="InterPro" id="IPR001841">
    <property type="entry name" value="Znf_RING"/>
</dbReference>
<dbReference type="Pfam" id="PF13639">
    <property type="entry name" value="zf-RING_2"/>
    <property type="match status" value="1"/>
</dbReference>
<dbReference type="InterPro" id="IPR056527">
    <property type="entry name" value="WD40_RFWD3"/>
</dbReference>
<keyword evidence="1" id="KW-0853">WD repeat</keyword>
<dbReference type="InterPro" id="IPR037381">
    <property type="entry name" value="RFWD3"/>
</dbReference>
<organism evidence="5 6">
    <name type="scientific">Brassica cretica</name>
    <name type="common">Mustard</name>
    <dbReference type="NCBI Taxonomy" id="69181"/>
    <lineage>
        <taxon>Eukaryota</taxon>
        <taxon>Viridiplantae</taxon>
        <taxon>Streptophyta</taxon>
        <taxon>Embryophyta</taxon>
        <taxon>Tracheophyta</taxon>
        <taxon>Spermatophyta</taxon>
        <taxon>Magnoliopsida</taxon>
        <taxon>eudicotyledons</taxon>
        <taxon>Gunneridae</taxon>
        <taxon>Pentapetalae</taxon>
        <taxon>rosids</taxon>
        <taxon>malvids</taxon>
        <taxon>Brassicales</taxon>
        <taxon>Brassicaceae</taxon>
        <taxon>Brassiceae</taxon>
        <taxon>Brassica</taxon>
    </lineage>
</organism>
<dbReference type="AlphaFoldDB" id="A0A8S9L0Q0"/>
<feature type="region of interest" description="Disordered" evidence="3">
    <location>
        <begin position="1"/>
        <end position="99"/>
    </location>
</feature>
<dbReference type="GO" id="GO:0036297">
    <property type="term" value="P:interstrand cross-link repair"/>
    <property type="evidence" value="ECO:0007669"/>
    <property type="project" value="InterPro"/>
</dbReference>
<dbReference type="Gene3D" id="2.130.10.10">
    <property type="entry name" value="YVTN repeat-like/Quinoprotein amine dehydrogenase"/>
    <property type="match status" value="2"/>
</dbReference>
<gene>
    <name evidence="5" type="ORF">F2Q68_00007030</name>
</gene>
<feature type="domain" description="RING-type" evidence="4">
    <location>
        <begin position="104"/>
        <end position="150"/>
    </location>
</feature>
<reference evidence="5" key="1">
    <citation type="submission" date="2019-12" db="EMBL/GenBank/DDBJ databases">
        <title>Genome sequencing and annotation of Brassica cretica.</title>
        <authorList>
            <person name="Studholme D.J."/>
            <person name="Sarris P.F."/>
        </authorList>
    </citation>
    <scope>NUCLEOTIDE SEQUENCE</scope>
    <source>
        <strain evidence="5">PFS-001/15</strain>
        <tissue evidence="5">Leaf</tissue>
    </source>
</reference>
<dbReference type="Pfam" id="PF23419">
    <property type="entry name" value="WD40_RFWD3"/>
    <property type="match status" value="2"/>
</dbReference>
<dbReference type="SUPFAM" id="SSF50998">
    <property type="entry name" value="Quinoprotein alcohol dehydrogenase-like"/>
    <property type="match status" value="1"/>
</dbReference>